<reference evidence="9" key="1">
    <citation type="submission" date="2020-06" db="EMBL/GenBank/DDBJ databases">
        <authorList>
            <person name="Onetto C."/>
        </authorList>
    </citation>
    <scope>NUCLEOTIDE SEQUENCE</scope>
</reference>
<dbReference type="Pfam" id="PF01545">
    <property type="entry name" value="Cation_efflux"/>
    <property type="match status" value="1"/>
</dbReference>
<dbReference type="InterPro" id="IPR058533">
    <property type="entry name" value="Cation_efflux_TM"/>
</dbReference>
<feature type="transmembrane region" description="Helical" evidence="7">
    <location>
        <begin position="456"/>
        <end position="474"/>
    </location>
</feature>
<comment type="subcellular location">
    <subcellularLocation>
        <location evidence="1">Membrane</location>
        <topology evidence="1">Multi-pass membrane protein</topology>
    </subcellularLocation>
</comment>
<evidence type="ECO:0000256" key="2">
    <source>
        <dbReference type="ARBA" id="ARBA00022448"/>
    </source>
</evidence>
<organism evidence="9 10">
    <name type="scientific">Aureobasidium uvarum</name>
    <dbReference type="NCBI Taxonomy" id="2773716"/>
    <lineage>
        <taxon>Eukaryota</taxon>
        <taxon>Fungi</taxon>
        <taxon>Dikarya</taxon>
        <taxon>Ascomycota</taxon>
        <taxon>Pezizomycotina</taxon>
        <taxon>Dothideomycetes</taxon>
        <taxon>Dothideomycetidae</taxon>
        <taxon>Dothideales</taxon>
        <taxon>Saccotheciaceae</taxon>
        <taxon>Aureobasidium</taxon>
    </lineage>
</organism>
<evidence type="ECO:0000256" key="3">
    <source>
        <dbReference type="ARBA" id="ARBA00022692"/>
    </source>
</evidence>
<dbReference type="GO" id="GO:0008324">
    <property type="term" value="F:monoatomic cation transmembrane transporter activity"/>
    <property type="evidence" value="ECO:0007669"/>
    <property type="project" value="InterPro"/>
</dbReference>
<feature type="transmembrane region" description="Helical" evidence="7">
    <location>
        <begin position="284"/>
        <end position="306"/>
    </location>
</feature>
<keyword evidence="4 7" id="KW-1133">Transmembrane helix</keyword>
<keyword evidence="2" id="KW-0813">Transport</keyword>
<feature type="transmembrane region" description="Helical" evidence="7">
    <location>
        <begin position="312"/>
        <end position="333"/>
    </location>
</feature>
<dbReference type="FunFam" id="3.30.70.1350:FF:000004">
    <property type="entry name" value="Cation diffusion facilitator 10"/>
    <property type="match status" value="1"/>
</dbReference>
<feature type="compositionally biased region" description="Polar residues" evidence="6">
    <location>
        <begin position="1"/>
        <end position="10"/>
    </location>
</feature>
<feature type="region of interest" description="Disordered" evidence="6">
    <location>
        <begin position="190"/>
        <end position="231"/>
    </location>
</feature>
<dbReference type="PANTHER" id="PTHR43840:SF4">
    <property type="entry name" value="CDF DIVALENT METAL CATION TRANSPORTER (EUROFUNG)"/>
    <property type="match status" value="1"/>
</dbReference>
<feature type="transmembrane region" description="Helical" evidence="7">
    <location>
        <begin position="384"/>
        <end position="409"/>
    </location>
</feature>
<dbReference type="InterPro" id="IPR036837">
    <property type="entry name" value="Cation_efflux_CTD_sf"/>
</dbReference>
<dbReference type="Gene3D" id="1.20.1510.10">
    <property type="entry name" value="Cation efflux protein transmembrane domain"/>
    <property type="match status" value="1"/>
</dbReference>
<dbReference type="OrthoDB" id="78296at2759"/>
<dbReference type="SUPFAM" id="SSF160240">
    <property type="entry name" value="Cation efflux protein cytoplasmic domain-like"/>
    <property type="match status" value="1"/>
</dbReference>
<evidence type="ECO:0000256" key="7">
    <source>
        <dbReference type="SAM" id="Phobius"/>
    </source>
</evidence>
<protein>
    <recommendedName>
        <fullName evidence="8">Cation efflux protein transmembrane domain-containing protein</fullName>
    </recommendedName>
</protein>
<dbReference type="Proteomes" id="UP000745764">
    <property type="component" value="Unassembled WGS sequence"/>
</dbReference>
<dbReference type="GO" id="GO:0030003">
    <property type="term" value="P:intracellular monoatomic cation homeostasis"/>
    <property type="evidence" value="ECO:0007669"/>
    <property type="project" value="UniProtKB-ARBA"/>
</dbReference>
<feature type="domain" description="Cation efflux protein transmembrane" evidence="8">
    <location>
        <begin position="287"/>
        <end position="474"/>
    </location>
</feature>
<dbReference type="Gene3D" id="3.30.70.1350">
    <property type="entry name" value="Cation efflux protein, cytoplasmic domain"/>
    <property type="match status" value="1"/>
</dbReference>
<dbReference type="EMBL" id="CAINUL010000005">
    <property type="protein sequence ID" value="CAD0109882.1"/>
    <property type="molecule type" value="Genomic_DNA"/>
</dbReference>
<evidence type="ECO:0000313" key="10">
    <source>
        <dbReference type="Proteomes" id="UP000745764"/>
    </source>
</evidence>
<name>A0A9N8KHJ2_9PEZI</name>
<dbReference type="SUPFAM" id="SSF161111">
    <property type="entry name" value="Cation efflux protein transmembrane domain-like"/>
    <property type="match status" value="1"/>
</dbReference>
<keyword evidence="5 7" id="KW-0472">Membrane</keyword>
<keyword evidence="3 7" id="KW-0812">Transmembrane</keyword>
<dbReference type="AlphaFoldDB" id="A0A9N8KHJ2"/>
<evidence type="ECO:0000259" key="8">
    <source>
        <dbReference type="Pfam" id="PF01545"/>
    </source>
</evidence>
<sequence length="572" mass="63301">MSTPSSSKRVSGSGAKSFLPLSEESALSTRGQHLPQLIRERSTTHAPVVTGRRRRSSLDGNFAPGTSLEDGAAVSDNEPPTPQQARFRATANDQNLDASRRLSSGAAALMTTQMRSMRLIGNSNPRYRWEKYFTPDEDLKKMKKPIRQYYERNNFLIQQYLYIDRLLDSSLPHDLIQEYQYNVHSTSGAATVPPTISEENGSPSAEASARPSPALTPIDANGNGTTSANQSYRLKRTPKALYRVGADEETPLLAEDDSNSLFNTGIPAFEPDDEPDSQSRVVTVAIYLNLVANTILLGLKIVVTVLTSSVSVLASLVDAALDFLSTAIVWTTTRLISHNDMYKYPVGRRRLEPIGVLVFSVIMVTSFVQVAIEGLNHLTSKDHTIVQLSYAAIAIMSTTVIIKFGCWLWCRLIPNSSVQALAQDAMTDVVFNIFSIIFPLLGYYFSIWWLDPLGGILLSFYVIGGWSATSLSHIRNLTGAAASADERNVLLYLTMRFAKTIKQIQGLQAYHSGDKLNVEVDIVLDEHMSLRDSHDLGESLQYVLESVPTVDRAFVHQDYASWNLPSHMTQQD</sequence>
<proteinExistence type="predicted"/>
<feature type="transmembrane region" description="Helical" evidence="7">
    <location>
        <begin position="354"/>
        <end position="372"/>
    </location>
</feature>
<dbReference type="GO" id="GO:0098771">
    <property type="term" value="P:inorganic ion homeostasis"/>
    <property type="evidence" value="ECO:0007669"/>
    <property type="project" value="UniProtKB-ARBA"/>
</dbReference>
<dbReference type="InterPro" id="IPR027469">
    <property type="entry name" value="Cation_efflux_TMD_sf"/>
</dbReference>
<evidence type="ECO:0000256" key="1">
    <source>
        <dbReference type="ARBA" id="ARBA00004141"/>
    </source>
</evidence>
<dbReference type="FunFam" id="1.20.1510.10:FF:000005">
    <property type="entry name" value="Putative Cation diffusion facilitator 1"/>
    <property type="match status" value="1"/>
</dbReference>
<dbReference type="GO" id="GO:0016020">
    <property type="term" value="C:membrane"/>
    <property type="evidence" value="ECO:0007669"/>
    <property type="project" value="UniProtKB-SubCell"/>
</dbReference>
<gene>
    <name evidence="9" type="ORF">AWRI4620_LOCUS4137</name>
</gene>
<dbReference type="InterPro" id="IPR050291">
    <property type="entry name" value="CDF_Transporter"/>
</dbReference>
<comment type="caution">
    <text evidence="9">The sequence shown here is derived from an EMBL/GenBank/DDBJ whole genome shotgun (WGS) entry which is preliminary data.</text>
</comment>
<evidence type="ECO:0000313" key="9">
    <source>
        <dbReference type="EMBL" id="CAD0109882.1"/>
    </source>
</evidence>
<accession>A0A9N8KHJ2</accession>
<evidence type="ECO:0000256" key="5">
    <source>
        <dbReference type="ARBA" id="ARBA00023136"/>
    </source>
</evidence>
<dbReference type="PANTHER" id="PTHR43840">
    <property type="entry name" value="MITOCHONDRIAL METAL TRANSPORTER 1-RELATED"/>
    <property type="match status" value="1"/>
</dbReference>
<keyword evidence="10" id="KW-1185">Reference proteome</keyword>
<feature type="compositionally biased region" description="Polar residues" evidence="6">
    <location>
        <begin position="222"/>
        <end position="231"/>
    </location>
</feature>
<feature type="compositionally biased region" description="Low complexity" evidence="6">
    <location>
        <begin position="202"/>
        <end position="213"/>
    </location>
</feature>
<evidence type="ECO:0000256" key="4">
    <source>
        <dbReference type="ARBA" id="ARBA00022989"/>
    </source>
</evidence>
<feature type="region of interest" description="Disordered" evidence="6">
    <location>
        <begin position="1"/>
        <end position="83"/>
    </location>
</feature>
<feature type="transmembrane region" description="Helical" evidence="7">
    <location>
        <begin position="429"/>
        <end position="450"/>
    </location>
</feature>
<evidence type="ECO:0000256" key="6">
    <source>
        <dbReference type="SAM" id="MobiDB-lite"/>
    </source>
</evidence>